<feature type="compositionally biased region" description="Basic and acidic residues" evidence="1">
    <location>
        <begin position="288"/>
        <end position="302"/>
    </location>
</feature>
<dbReference type="EMBL" id="JACHIW010000003">
    <property type="protein sequence ID" value="MBB5159906.1"/>
    <property type="molecule type" value="Genomic_DNA"/>
</dbReference>
<reference evidence="2 3" key="1">
    <citation type="submission" date="2020-08" db="EMBL/GenBank/DDBJ databases">
        <title>Sequencing the genomes of 1000 actinobacteria strains.</title>
        <authorList>
            <person name="Klenk H.-P."/>
        </authorList>
    </citation>
    <scope>NUCLEOTIDE SEQUENCE [LARGE SCALE GENOMIC DNA]</scope>
    <source>
        <strain evidence="2 3">DSM 45584</strain>
    </source>
</reference>
<evidence type="ECO:0008006" key="4">
    <source>
        <dbReference type="Google" id="ProtNLM"/>
    </source>
</evidence>
<proteinExistence type="predicted"/>
<evidence type="ECO:0000313" key="3">
    <source>
        <dbReference type="Proteomes" id="UP000584374"/>
    </source>
</evidence>
<gene>
    <name evidence="2" type="ORF">BJ970_007506</name>
</gene>
<evidence type="ECO:0000256" key="1">
    <source>
        <dbReference type="SAM" id="MobiDB-lite"/>
    </source>
</evidence>
<dbReference type="Proteomes" id="UP000584374">
    <property type="component" value="Unassembled WGS sequence"/>
</dbReference>
<protein>
    <recommendedName>
        <fullName evidence="4">Minor tail protein</fullName>
    </recommendedName>
</protein>
<sequence>MLRNPNGTAAITDPSEDCIYSDRTLRGIMRAMVLDNLSQDGFMLPLDLPATETGTATRTYYGYELTTVWERMQDLTNVIDGPEFDFQPYFVSGTNMVRWQMLIGGPLLGNQQTTAVWDYGGALGSIDVDVNGSTSPAARVWVKGSGTDRSLLTGYAEDTSLVQQGFPPIDYVDSEHTSATEQSTLEDYADADLAAFRFPTEQWTCSVRIDGARFQETGVEISPALGNWQLGDAPTFYVSGHPWLPDGGYRRRIIGFSGDGPEHVKLKFDETSQSATPTPPGSHGLNGRLERLERQVSELSRS</sequence>
<keyword evidence="3" id="KW-1185">Reference proteome</keyword>
<dbReference type="RefSeq" id="WP_184732950.1">
    <property type="nucleotide sequence ID" value="NZ_JACHIW010000003.1"/>
</dbReference>
<organism evidence="2 3">
    <name type="scientific">Saccharopolyspora phatthalungensis</name>
    <dbReference type="NCBI Taxonomy" id="664693"/>
    <lineage>
        <taxon>Bacteria</taxon>
        <taxon>Bacillati</taxon>
        <taxon>Actinomycetota</taxon>
        <taxon>Actinomycetes</taxon>
        <taxon>Pseudonocardiales</taxon>
        <taxon>Pseudonocardiaceae</taxon>
        <taxon>Saccharopolyspora</taxon>
    </lineage>
</organism>
<accession>A0A840QHC1</accession>
<name>A0A840QHC1_9PSEU</name>
<comment type="caution">
    <text evidence="2">The sequence shown here is derived from an EMBL/GenBank/DDBJ whole genome shotgun (WGS) entry which is preliminary data.</text>
</comment>
<feature type="region of interest" description="Disordered" evidence="1">
    <location>
        <begin position="269"/>
        <end position="302"/>
    </location>
</feature>
<dbReference type="AlphaFoldDB" id="A0A840QHC1"/>
<evidence type="ECO:0000313" key="2">
    <source>
        <dbReference type="EMBL" id="MBB5159906.1"/>
    </source>
</evidence>